<proteinExistence type="inferred from homology"/>
<comment type="subcellular location">
    <subcellularLocation>
        <location evidence="1 7">Cell membrane</location>
        <topology evidence="1 7">Multi-pass membrane protein</topology>
    </subcellularLocation>
</comment>
<feature type="transmembrane region" description="Helical" evidence="7">
    <location>
        <begin position="220"/>
        <end position="239"/>
    </location>
</feature>
<dbReference type="InterPro" id="IPR000515">
    <property type="entry name" value="MetI-like"/>
</dbReference>
<dbReference type="GO" id="GO:0005886">
    <property type="term" value="C:plasma membrane"/>
    <property type="evidence" value="ECO:0007669"/>
    <property type="project" value="UniProtKB-SubCell"/>
</dbReference>
<evidence type="ECO:0000256" key="1">
    <source>
        <dbReference type="ARBA" id="ARBA00004651"/>
    </source>
</evidence>
<feature type="non-terminal residue" evidence="9">
    <location>
        <position position="1"/>
    </location>
</feature>
<keyword evidence="6 7" id="KW-0472">Membrane</keyword>
<evidence type="ECO:0000256" key="7">
    <source>
        <dbReference type="RuleBase" id="RU363032"/>
    </source>
</evidence>
<evidence type="ECO:0000256" key="6">
    <source>
        <dbReference type="ARBA" id="ARBA00023136"/>
    </source>
</evidence>
<dbReference type="Proteomes" id="UP000177434">
    <property type="component" value="Unassembled WGS sequence"/>
</dbReference>
<comment type="caution">
    <text evidence="9">The sequence shown here is derived from an EMBL/GenBank/DDBJ whole genome shotgun (WGS) entry which is preliminary data.</text>
</comment>
<keyword evidence="2 7" id="KW-0813">Transport</keyword>
<keyword evidence="3" id="KW-1003">Cell membrane</keyword>
<evidence type="ECO:0000313" key="9">
    <source>
        <dbReference type="EMBL" id="OGC44174.1"/>
    </source>
</evidence>
<dbReference type="SUPFAM" id="SSF161098">
    <property type="entry name" value="MetI-like"/>
    <property type="match status" value="1"/>
</dbReference>
<protein>
    <recommendedName>
        <fullName evidence="8">ABC transmembrane type-1 domain-containing protein</fullName>
    </recommendedName>
</protein>
<feature type="transmembrane region" description="Helical" evidence="7">
    <location>
        <begin position="121"/>
        <end position="139"/>
    </location>
</feature>
<sequence length="256" mass="28905">KQIKSIALGAIPFIAILILWFISIYFKWMPEWFLPSPIKVFKTFVDLLLDGTIFKITVDSVLNLIPPFLLAMIFSLVFGVLIGTSSLMRRIFFPFIATLYPIPSIVWLPFIIILFGFTKEAVWILLFVSSFLKMVYNMISGVRNVNPIWVMVAKNLGLNKVQIVFKVIIPGALPEIITAMRIGFGSIWRSAVAAEMLVSGAGGLGRFIWNAQWAFSFEKIFVGVLLIAIIGLSIEILLFKKIEVLTLEKWGIIEKD</sequence>
<accession>A0A1F4UGV7</accession>
<dbReference type="GO" id="GO:0055085">
    <property type="term" value="P:transmembrane transport"/>
    <property type="evidence" value="ECO:0007669"/>
    <property type="project" value="InterPro"/>
</dbReference>
<evidence type="ECO:0000313" key="10">
    <source>
        <dbReference type="Proteomes" id="UP000177434"/>
    </source>
</evidence>
<feature type="transmembrane region" description="Helical" evidence="7">
    <location>
        <begin position="91"/>
        <end position="115"/>
    </location>
</feature>
<dbReference type="PROSITE" id="PS50928">
    <property type="entry name" value="ABC_TM1"/>
    <property type="match status" value="1"/>
</dbReference>
<feature type="domain" description="ABC transmembrane type-1" evidence="8">
    <location>
        <begin position="61"/>
        <end position="238"/>
    </location>
</feature>
<evidence type="ECO:0000256" key="3">
    <source>
        <dbReference type="ARBA" id="ARBA00022475"/>
    </source>
</evidence>
<evidence type="ECO:0000256" key="5">
    <source>
        <dbReference type="ARBA" id="ARBA00022989"/>
    </source>
</evidence>
<dbReference type="EMBL" id="MEUN01000087">
    <property type="protein sequence ID" value="OGC44174.1"/>
    <property type="molecule type" value="Genomic_DNA"/>
</dbReference>
<feature type="transmembrane region" description="Helical" evidence="7">
    <location>
        <begin position="7"/>
        <end position="26"/>
    </location>
</feature>
<keyword evidence="4 7" id="KW-0812">Transmembrane</keyword>
<dbReference type="Gene3D" id="1.10.3720.10">
    <property type="entry name" value="MetI-like"/>
    <property type="match status" value="1"/>
</dbReference>
<gene>
    <name evidence="9" type="ORF">A2400_02015</name>
</gene>
<keyword evidence="5 7" id="KW-1133">Transmembrane helix</keyword>
<dbReference type="AlphaFoldDB" id="A0A1F4UGV7"/>
<reference evidence="9 10" key="1">
    <citation type="journal article" date="2016" name="Nat. Commun.">
        <title>Thousands of microbial genomes shed light on interconnected biogeochemical processes in an aquifer system.</title>
        <authorList>
            <person name="Anantharaman K."/>
            <person name="Brown C.T."/>
            <person name="Hug L.A."/>
            <person name="Sharon I."/>
            <person name="Castelle C.J."/>
            <person name="Probst A.J."/>
            <person name="Thomas B.C."/>
            <person name="Singh A."/>
            <person name="Wilkins M.J."/>
            <person name="Karaoz U."/>
            <person name="Brodie E.L."/>
            <person name="Williams K.H."/>
            <person name="Hubbard S.S."/>
            <person name="Banfield J.F."/>
        </authorList>
    </citation>
    <scope>NUCLEOTIDE SEQUENCE [LARGE SCALE GENOMIC DNA]</scope>
</reference>
<organism evidence="9 10">
    <name type="scientific">candidate division WS6 bacterium RIFOXYB1_FULL_33_14</name>
    <dbReference type="NCBI Taxonomy" id="1817896"/>
    <lineage>
        <taxon>Bacteria</taxon>
        <taxon>Candidatus Dojkabacteria</taxon>
    </lineage>
</organism>
<evidence type="ECO:0000256" key="2">
    <source>
        <dbReference type="ARBA" id="ARBA00022448"/>
    </source>
</evidence>
<dbReference type="PANTHER" id="PTHR30151">
    <property type="entry name" value="ALKANE SULFONATE ABC TRANSPORTER-RELATED, MEMBRANE SUBUNIT"/>
    <property type="match status" value="1"/>
</dbReference>
<name>A0A1F4UGV7_9BACT</name>
<dbReference type="PANTHER" id="PTHR30151:SF0">
    <property type="entry name" value="ABC TRANSPORTER PERMEASE PROTEIN MJ0413-RELATED"/>
    <property type="match status" value="1"/>
</dbReference>
<feature type="transmembrane region" description="Helical" evidence="7">
    <location>
        <begin position="64"/>
        <end position="84"/>
    </location>
</feature>
<evidence type="ECO:0000256" key="4">
    <source>
        <dbReference type="ARBA" id="ARBA00022692"/>
    </source>
</evidence>
<evidence type="ECO:0000259" key="8">
    <source>
        <dbReference type="PROSITE" id="PS50928"/>
    </source>
</evidence>
<dbReference type="Pfam" id="PF00528">
    <property type="entry name" value="BPD_transp_1"/>
    <property type="match status" value="1"/>
</dbReference>
<dbReference type="CDD" id="cd06261">
    <property type="entry name" value="TM_PBP2"/>
    <property type="match status" value="1"/>
</dbReference>
<comment type="similarity">
    <text evidence="7">Belongs to the binding-protein-dependent transport system permease family.</text>
</comment>
<dbReference type="InterPro" id="IPR035906">
    <property type="entry name" value="MetI-like_sf"/>
</dbReference>